<dbReference type="InterPro" id="IPR040503">
    <property type="entry name" value="TRHO_N"/>
</dbReference>
<dbReference type="PROSITE" id="PS50206">
    <property type="entry name" value="RHODANESE_3"/>
    <property type="match status" value="1"/>
</dbReference>
<dbReference type="NCBIfam" id="NF001133">
    <property type="entry name" value="PRK00142.1-1"/>
    <property type="match status" value="1"/>
</dbReference>
<dbReference type="HOGENOM" id="CLU_038878_1_1_6"/>
<dbReference type="Pfam" id="PF00581">
    <property type="entry name" value="Rhodanese"/>
    <property type="match status" value="1"/>
</dbReference>
<dbReference type="Proteomes" id="UP000005726">
    <property type="component" value="Unassembled WGS sequence"/>
</dbReference>
<gene>
    <name evidence="4" type="primary">trhO</name>
    <name evidence="6" type="ORF">REG_0669</name>
</gene>
<comment type="catalytic activity">
    <reaction evidence="4">
        <text>uridine(34) in tRNA + AH2 + O2 = 5-hydroxyuridine(34) in tRNA + A + H2O</text>
        <dbReference type="Rhea" id="RHEA:64224"/>
        <dbReference type="Rhea" id="RHEA-COMP:11727"/>
        <dbReference type="Rhea" id="RHEA-COMP:13381"/>
        <dbReference type="ChEBI" id="CHEBI:13193"/>
        <dbReference type="ChEBI" id="CHEBI:15377"/>
        <dbReference type="ChEBI" id="CHEBI:15379"/>
        <dbReference type="ChEBI" id="CHEBI:17499"/>
        <dbReference type="ChEBI" id="CHEBI:65315"/>
        <dbReference type="ChEBI" id="CHEBI:136877"/>
    </reaction>
</comment>
<sequence>MSIYPLSLKLPSAASDRPMSVDIPLRRTPAANSFKDEGYELQEVYFSNVVSTLAKFAVNPRSNRERSSLIILIISEKTGNHPMSVLHNRISNKELKARMLLETKPRTTVSFYRYFTLAEPQVFRDHLYRQFVKLGVFGRVYVANEGINAQISVPTERYDDFKNTLFNAHPALEQIRLNVALEDDGKSFWVLRMKVRQRIVADGIEDENFNPANTGHYLQADQVNQMLDDPNTLFVDMRNHYEYEVGHFENAIEVPSDTFREQLPMVVDMLQKDKQKNIVMYCTGGIRCEKASAYMRYSGFKHVYHVEGGIIEYVRKAKEQGLALRFKGKNFVFDERMGERISNDIIAHCHQCGERCDTHTNCKNAGCHLLFIQCSHCQQKLAGCCSKICQEELALPVEEQHRRRAGRQNGMKIFNKSKQLLQTNMPMLSSTKLEQ</sequence>
<dbReference type="GO" id="GO:0016740">
    <property type="term" value="F:transferase activity"/>
    <property type="evidence" value="ECO:0007669"/>
    <property type="project" value="UniProtKB-KW"/>
</dbReference>
<organism evidence="6 7">
    <name type="scientific">Candidatus Regiella insecticola LSR1</name>
    <dbReference type="NCBI Taxonomy" id="663321"/>
    <lineage>
        <taxon>Bacteria</taxon>
        <taxon>Pseudomonadati</taxon>
        <taxon>Pseudomonadota</taxon>
        <taxon>Gammaproteobacteria</taxon>
        <taxon>Enterobacterales</taxon>
        <taxon>Enterobacteriaceae</taxon>
        <taxon>aphid secondary symbionts</taxon>
        <taxon>Candidatus Regiella</taxon>
    </lineage>
</organism>
<comment type="similarity">
    <text evidence="4">Belongs to the TrhO family.</text>
</comment>
<keyword evidence="7" id="KW-1185">Reference proteome</keyword>
<dbReference type="Gene3D" id="3.30.70.100">
    <property type="match status" value="1"/>
</dbReference>
<dbReference type="PANTHER" id="PTHR43846">
    <property type="entry name" value="UPF0176 PROTEIN YCEA"/>
    <property type="match status" value="1"/>
</dbReference>
<name>E0WRW0_9ENTR</name>
<dbReference type="AlphaFoldDB" id="E0WRW0"/>
<keyword evidence="2 4" id="KW-0560">Oxidoreductase</keyword>
<accession>E0WRW0</accession>
<dbReference type="InterPro" id="IPR001763">
    <property type="entry name" value="Rhodanese-like_dom"/>
</dbReference>
<dbReference type="InterPro" id="IPR020936">
    <property type="entry name" value="TrhO"/>
</dbReference>
<dbReference type="InterPro" id="IPR036873">
    <property type="entry name" value="Rhodanese-like_dom_sf"/>
</dbReference>
<dbReference type="GO" id="GO:0006400">
    <property type="term" value="P:tRNA modification"/>
    <property type="evidence" value="ECO:0007669"/>
    <property type="project" value="UniProtKB-UniRule"/>
</dbReference>
<protein>
    <recommendedName>
        <fullName evidence="4">tRNA uridine(34) hydroxylase</fullName>
        <ecNumber evidence="4">1.14.-.-</ecNumber>
    </recommendedName>
    <alternativeName>
        <fullName evidence="4">tRNA hydroxylation protein O</fullName>
    </alternativeName>
</protein>
<evidence type="ECO:0000259" key="5">
    <source>
        <dbReference type="PROSITE" id="PS50206"/>
    </source>
</evidence>
<evidence type="ECO:0000256" key="2">
    <source>
        <dbReference type="ARBA" id="ARBA00023002"/>
    </source>
</evidence>
<keyword evidence="1 4" id="KW-0819">tRNA processing</keyword>
<evidence type="ECO:0000256" key="4">
    <source>
        <dbReference type="HAMAP-Rule" id="MF_00469"/>
    </source>
</evidence>
<evidence type="ECO:0000256" key="3">
    <source>
        <dbReference type="ARBA" id="ARBA00045625"/>
    </source>
</evidence>
<evidence type="ECO:0000313" key="7">
    <source>
        <dbReference type="Proteomes" id="UP000005726"/>
    </source>
</evidence>
<dbReference type="CDD" id="cd01518">
    <property type="entry name" value="RHOD_YceA"/>
    <property type="match status" value="1"/>
</dbReference>
<dbReference type="EC" id="1.14.-.-" evidence="4"/>
<dbReference type="STRING" id="663321.REG_0669"/>
<comment type="function">
    <text evidence="3">Catalyzes oxygen-dependent 5-hydroxyuridine (ho5U) modification at position 34 in tRNAs, the first step in 5-carboxymethoxyuridine (cmo5U) biosynthesis. May be part of an alternate pathway, which is able to bypass cmo5U biogenesis in a subset of tRNAs under aerobic conditions.</text>
</comment>
<evidence type="ECO:0000256" key="1">
    <source>
        <dbReference type="ARBA" id="ARBA00022694"/>
    </source>
</evidence>
<dbReference type="GO" id="GO:0016705">
    <property type="term" value="F:oxidoreductase activity, acting on paired donors, with incorporation or reduction of molecular oxygen"/>
    <property type="evidence" value="ECO:0007669"/>
    <property type="project" value="UniProtKB-UniRule"/>
</dbReference>
<proteinExistence type="inferred from homology"/>
<dbReference type="SMART" id="SM00450">
    <property type="entry name" value="RHOD"/>
    <property type="match status" value="1"/>
</dbReference>
<dbReference type="SUPFAM" id="SSF52821">
    <property type="entry name" value="Rhodanese/Cell cycle control phosphatase"/>
    <property type="match status" value="1"/>
</dbReference>
<reference evidence="6" key="1">
    <citation type="journal article" date="2009" name="Environ. Microbiol.">
        <title>Dynamics of genome evolution in facultative symbionts of aphids.</title>
        <authorList>
            <person name="Degnan P.H."/>
            <person name="Leonardo T.E."/>
            <person name="Cass B.N."/>
            <person name="Hurwitz B."/>
            <person name="Stern D."/>
            <person name="Gibbs R.A."/>
            <person name="Richards S."/>
            <person name="Moran N.A."/>
        </authorList>
    </citation>
    <scope>NUCLEOTIDE SEQUENCE [LARGE SCALE GENOMIC DNA]</scope>
    <source>
        <strain evidence="6">LSR1</strain>
    </source>
</reference>
<dbReference type="eggNOG" id="COG1054">
    <property type="taxonomic scope" value="Bacteria"/>
</dbReference>
<dbReference type="Pfam" id="PF12368">
    <property type="entry name" value="Rhodanese_C"/>
    <property type="match status" value="1"/>
</dbReference>
<dbReference type="HAMAP" id="MF_00469">
    <property type="entry name" value="TrhO"/>
    <property type="match status" value="1"/>
</dbReference>
<dbReference type="Pfam" id="PF17773">
    <property type="entry name" value="UPF0176_N"/>
    <property type="match status" value="1"/>
</dbReference>
<feature type="domain" description="Rhodanese" evidence="5">
    <location>
        <begin position="228"/>
        <end position="322"/>
    </location>
</feature>
<dbReference type="EMBL" id="GL379590">
    <property type="protein sequence ID" value="EFL92094.1"/>
    <property type="molecule type" value="Genomic_DNA"/>
</dbReference>
<dbReference type="PANTHER" id="PTHR43846:SF1">
    <property type="entry name" value="TRNA URIDINE(34) HYDROXYLASE"/>
    <property type="match status" value="1"/>
</dbReference>
<keyword evidence="6" id="KW-0808">Transferase</keyword>
<dbReference type="Gene3D" id="3.40.250.10">
    <property type="entry name" value="Rhodanese-like domain"/>
    <property type="match status" value="1"/>
</dbReference>
<evidence type="ECO:0000313" key="6">
    <source>
        <dbReference type="EMBL" id="EFL92094.1"/>
    </source>
</evidence>
<dbReference type="InterPro" id="IPR022111">
    <property type="entry name" value="Rhodanese_C"/>
</dbReference>